<sequence>MDLSTALHRSGGVARSAALSETGVRRADIERALRTGAVIRPRRGWLALAEADPELIGAARYSVVLSCVTQARRLGLWVLEEPLRHVAARTPTSRAEAEGCVIHWGAPTVPRAPWTLEDPLENLLGYAAACLSYEAARAVWESALNKRLITLDRLRSLPYRGRARRLAFETSPFSDSGLETLVLSRLRWLRVRVIPQAWVHGHRVDFLIGERLILQIDGRDHVGRRRTSDNRHDSSLALNGYYVIRVGYEQVVDDWPAVQHEVMTAIAQGRHLVRRTCASGGVRSSG</sequence>
<feature type="domain" description="DUF559" evidence="1">
    <location>
        <begin position="190"/>
        <end position="266"/>
    </location>
</feature>
<dbReference type="EMBL" id="JAGDYM010000017">
    <property type="protein sequence ID" value="MBO1903115.1"/>
    <property type="molecule type" value="Genomic_DNA"/>
</dbReference>
<name>A0A939SD63_9MICO</name>
<dbReference type="Gene3D" id="3.40.960.10">
    <property type="entry name" value="VSR Endonuclease"/>
    <property type="match status" value="1"/>
</dbReference>
<protein>
    <submittedName>
        <fullName evidence="2">DUF559 domain-containing protein</fullName>
    </submittedName>
</protein>
<dbReference type="Pfam" id="PF04480">
    <property type="entry name" value="DUF559"/>
    <property type="match status" value="1"/>
</dbReference>
<keyword evidence="3" id="KW-1185">Reference proteome</keyword>
<evidence type="ECO:0000259" key="1">
    <source>
        <dbReference type="Pfam" id="PF04480"/>
    </source>
</evidence>
<organism evidence="2 3">
    <name type="scientific">Leucobacter weissii</name>
    <dbReference type="NCBI Taxonomy" id="1983706"/>
    <lineage>
        <taxon>Bacteria</taxon>
        <taxon>Bacillati</taxon>
        <taxon>Actinomycetota</taxon>
        <taxon>Actinomycetes</taxon>
        <taxon>Micrococcales</taxon>
        <taxon>Microbacteriaceae</taxon>
        <taxon>Leucobacter</taxon>
    </lineage>
</organism>
<accession>A0A939SD63</accession>
<evidence type="ECO:0000313" key="3">
    <source>
        <dbReference type="Proteomes" id="UP000664382"/>
    </source>
</evidence>
<proteinExistence type="predicted"/>
<dbReference type="AlphaFoldDB" id="A0A939SD63"/>
<reference evidence="2" key="1">
    <citation type="submission" date="2021-03" db="EMBL/GenBank/DDBJ databases">
        <title>Leucobacter chromiisoli sp. nov., isolated from chromium-containing soil of chemical plant.</title>
        <authorList>
            <person name="Xu Z."/>
        </authorList>
    </citation>
    <scope>NUCLEOTIDE SEQUENCE</scope>
    <source>
        <strain evidence="2">S27</strain>
    </source>
</reference>
<comment type="caution">
    <text evidence="2">The sequence shown here is derived from an EMBL/GenBank/DDBJ whole genome shotgun (WGS) entry which is preliminary data.</text>
</comment>
<evidence type="ECO:0000313" key="2">
    <source>
        <dbReference type="EMBL" id="MBO1903115.1"/>
    </source>
</evidence>
<gene>
    <name evidence="2" type="ORF">J4H92_14315</name>
</gene>
<dbReference type="InterPro" id="IPR007569">
    <property type="entry name" value="DUF559"/>
</dbReference>
<dbReference type="RefSeq" id="WP_208098865.1">
    <property type="nucleotide sequence ID" value="NZ_JAGDYM010000017.1"/>
</dbReference>
<dbReference type="Proteomes" id="UP000664382">
    <property type="component" value="Unassembled WGS sequence"/>
</dbReference>